<feature type="domain" description="LiaI-LiaF-like transmembrane region" evidence="2">
    <location>
        <begin position="6"/>
        <end position="49"/>
    </location>
</feature>
<keyword evidence="1" id="KW-0472">Membrane</keyword>
<dbReference type="KEGG" id="smiz:4412673_00828"/>
<accession>A0AAJ5BZ47</accession>
<evidence type="ECO:0000313" key="4">
    <source>
        <dbReference type="Proteomes" id="UP000215355"/>
    </source>
</evidence>
<feature type="transmembrane region" description="Helical" evidence="1">
    <location>
        <begin position="30"/>
        <end position="49"/>
    </location>
</feature>
<sequence>MNNKIATGIWLVFAGLVFLLHNLKVIDFNFFSIISLWPLILVSIGISLLLQGRTYGKYIVIGSNILLCGFIFFKGVTSKESMYDHIGNIDVSTGDDVKGPFTQVVSHPIGSETESAKLTINGGAAKYNFAPGTDSSLVLSAKTAQPTASLNLQTKGDREVKMELTSKMKNNKYNNSLIEVGLSNKPVWDLEFNVGAAAITGDFKQMKISKLEVNSGASSLNLYLPKPINGTCDIEVNTAASKVILYLPKGAACQVETDALFSNNKYEDVDVVLDDVRKSKNYDQESNKYDIKIAGAANSLSILRY</sequence>
<keyword evidence="1" id="KW-0812">Transmembrane</keyword>
<feature type="transmembrane region" description="Helical" evidence="1">
    <location>
        <begin position="55"/>
        <end position="73"/>
    </location>
</feature>
<dbReference type="AlphaFoldDB" id="A0AAJ5BZ47"/>
<reference evidence="3 4" key="1">
    <citation type="submission" date="2017-06" db="EMBL/GenBank/DDBJ databases">
        <authorList>
            <consortium name="Pathogen Informatics"/>
        </authorList>
    </citation>
    <scope>NUCLEOTIDE SEQUENCE [LARGE SCALE GENOMIC DNA]</scope>
    <source>
        <strain evidence="3 4">NCTC12149</strain>
    </source>
</reference>
<evidence type="ECO:0000256" key="1">
    <source>
        <dbReference type="SAM" id="Phobius"/>
    </source>
</evidence>
<organism evidence="3 4">
    <name type="scientific">Sphingobacterium mizutaii</name>
    <dbReference type="NCBI Taxonomy" id="1010"/>
    <lineage>
        <taxon>Bacteria</taxon>
        <taxon>Pseudomonadati</taxon>
        <taxon>Bacteroidota</taxon>
        <taxon>Sphingobacteriia</taxon>
        <taxon>Sphingobacteriales</taxon>
        <taxon>Sphingobacteriaceae</taxon>
        <taxon>Sphingobacterium</taxon>
    </lineage>
</organism>
<proteinExistence type="predicted"/>
<dbReference type="Pfam" id="PF18917">
    <property type="entry name" value="LiaI-LiaF-like_TM1"/>
    <property type="match status" value="1"/>
</dbReference>
<feature type="transmembrane region" description="Helical" evidence="1">
    <location>
        <begin position="6"/>
        <end position="23"/>
    </location>
</feature>
<dbReference type="InterPro" id="IPR043726">
    <property type="entry name" value="LiaI-LiaF-like_TM1"/>
</dbReference>
<dbReference type="EMBL" id="LT906468">
    <property type="protein sequence ID" value="SNV43571.1"/>
    <property type="molecule type" value="Genomic_DNA"/>
</dbReference>
<gene>
    <name evidence="3" type="ORF">SAMEA4412673_00828</name>
</gene>
<keyword evidence="1" id="KW-1133">Transmembrane helix</keyword>
<dbReference type="Proteomes" id="UP000215355">
    <property type="component" value="Chromosome 1"/>
</dbReference>
<dbReference type="RefSeq" id="WP_093098669.1">
    <property type="nucleotide sequence ID" value="NZ_CP158798.1"/>
</dbReference>
<evidence type="ECO:0000313" key="3">
    <source>
        <dbReference type="EMBL" id="SNV43571.1"/>
    </source>
</evidence>
<protein>
    <recommendedName>
        <fullName evidence="2">LiaI-LiaF-like transmembrane region domain-containing protein</fullName>
    </recommendedName>
</protein>
<name>A0AAJ5BZ47_9SPHI</name>
<evidence type="ECO:0000259" key="2">
    <source>
        <dbReference type="Pfam" id="PF18917"/>
    </source>
</evidence>